<keyword evidence="2" id="KW-1185">Reference proteome</keyword>
<dbReference type="AlphaFoldDB" id="A0AAE3G5P5"/>
<accession>A0AAE3G5P5</accession>
<name>A0AAE3G5P5_9GAMM</name>
<dbReference type="RefSeq" id="WP_253476273.1">
    <property type="nucleotide sequence ID" value="NZ_JALJXV010000003.1"/>
</dbReference>
<dbReference type="EMBL" id="JALJXV010000003">
    <property type="protein sequence ID" value="MCP1674337.1"/>
    <property type="molecule type" value="Genomic_DNA"/>
</dbReference>
<comment type="caution">
    <text evidence="1">The sequence shown here is derived from an EMBL/GenBank/DDBJ whole genome shotgun (WGS) entry which is preliminary data.</text>
</comment>
<reference evidence="1" key="1">
    <citation type="submission" date="2022-03" db="EMBL/GenBank/DDBJ databases">
        <title>Genomic Encyclopedia of Type Strains, Phase III (KMG-III): the genomes of soil and plant-associated and newly described type strains.</title>
        <authorList>
            <person name="Whitman W."/>
        </authorList>
    </citation>
    <scope>NUCLEOTIDE SEQUENCE</scope>
    <source>
        <strain evidence="1">ANL 6-2</strain>
    </source>
</reference>
<sequence>MANSERTATGFLYVVPASSERGSVYAGNQCPVLHFSTVRALSRYRDGLDLTPRRDVGLLNARLELVHLEPCFSHVAADLDGAMGGTVIALARS</sequence>
<protein>
    <submittedName>
        <fullName evidence="1">Uncharacterized protein</fullName>
    </submittedName>
</protein>
<organism evidence="1 2">
    <name type="scientific">Natronocella acetinitrilica</name>
    <dbReference type="NCBI Taxonomy" id="414046"/>
    <lineage>
        <taxon>Bacteria</taxon>
        <taxon>Pseudomonadati</taxon>
        <taxon>Pseudomonadota</taxon>
        <taxon>Gammaproteobacteria</taxon>
        <taxon>Chromatiales</taxon>
        <taxon>Ectothiorhodospiraceae</taxon>
        <taxon>Natronocella</taxon>
    </lineage>
</organism>
<evidence type="ECO:0000313" key="1">
    <source>
        <dbReference type="EMBL" id="MCP1674337.1"/>
    </source>
</evidence>
<evidence type="ECO:0000313" key="2">
    <source>
        <dbReference type="Proteomes" id="UP001205843"/>
    </source>
</evidence>
<gene>
    <name evidence="1" type="ORF">J2T57_001439</name>
</gene>
<dbReference type="Proteomes" id="UP001205843">
    <property type="component" value="Unassembled WGS sequence"/>
</dbReference>
<proteinExistence type="predicted"/>